<keyword evidence="3" id="KW-0732">Signal</keyword>
<proteinExistence type="predicted"/>
<dbReference type="InterPro" id="IPR018247">
    <property type="entry name" value="EF_Hand_1_Ca_BS"/>
</dbReference>
<accession>A0A7S0L582</accession>
<dbReference type="SMART" id="SM00054">
    <property type="entry name" value="EFh"/>
    <property type="match status" value="4"/>
</dbReference>
<dbReference type="EMBL" id="HBEY01012461">
    <property type="protein sequence ID" value="CAD8602650.1"/>
    <property type="molecule type" value="Transcribed_RNA"/>
</dbReference>
<gene>
    <name evidence="5" type="ORF">CPEL01642_LOCUS5983</name>
</gene>
<feature type="region of interest" description="Disordered" evidence="2">
    <location>
        <begin position="65"/>
        <end position="110"/>
    </location>
</feature>
<protein>
    <recommendedName>
        <fullName evidence="4">EF-hand domain-containing protein</fullName>
    </recommendedName>
</protein>
<evidence type="ECO:0000256" key="1">
    <source>
        <dbReference type="ARBA" id="ARBA00022837"/>
    </source>
</evidence>
<dbReference type="PROSITE" id="PS00018">
    <property type="entry name" value="EF_HAND_1"/>
    <property type="match status" value="1"/>
</dbReference>
<dbReference type="AlphaFoldDB" id="A0A7S0L582"/>
<dbReference type="GO" id="GO:0005783">
    <property type="term" value="C:endoplasmic reticulum"/>
    <property type="evidence" value="ECO:0007669"/>
    <property type="project" value="TreeGrafter"/>
</dbReference>
<dbReference type="PANTHER" id="PTHR10827">
    <property type="entry name" value="RETICULOCALBIN"/>
    <property type="match status" value="1"/>
</dbReference>
<feature type="chain" id="PRO_5031327819" description="EF-hand domain-containing protein" evidence="3">
    <location>
        <begin position="19"/>
        <end position="274"/>
    </location>
</feature>
<keyword evidence="1" id="KW-0106">Calcium</keyword>
<dbReference type="Gene3D" id="1.10.238.10">
    <property type="entry name" value="EF-hand"/>
    <property type="match status" value="2"/>
</dbReference>
<feature type="domain" description="EF-hand" evidence="4">
    <location>
        <begin position="185"/>
        <end position="220"/>
    </location>
</feature>
<dbReference type="InterPro" id="IPR011992">
    <property type="entry name" value="EF-hand-dom_pair"/>
</dbReference>
<evidence type="ECO:0000313" key="5">
    <source>
        <dbReference type="EMBL" id="CAD8602650.1"/>
    </source>
</evidence>
<sequence>MKSIWFVALVAYVGLTSAEDPLVRAIRSRTVDQLRQICTKASLDCSVDATRNELAAIVYEHAQKEVPEEHRQPLKQWPGLGDESELTSSTGAGPKPKSATPATSSKIASSFFEKLDKNRDGTLSRDEMQEMVDQTNAAARAKGIPELDLFPLIDQNKDGMLSRKEAEAYFARELGQHAQKPPRGPYDNAAQQLVKKLDADGDSMLSREEMASILDATNAEAKARGETAGDFFSTMDADSNGKVDEHEAVTFFEQMKHAGLMDPKTGAPLPKDEI</sequence>
<dbReference type="GO" id="GO:0005509">
    <property type="term" value="F:calcium ion binding"/>
    <property type="evidence" value="ECO:0007669"/>
    <property type="project" value="InterPro"/>
</dbReference>
<reference evidence="5" key="1">
    <citation type="submission" date="2021-01" db="EMBL/GenBank/DDBJ databases">
        <authorList>
            <person name="Corre E."/>
            <person name="Pelletier E."/>
            <person name="Niang G."/>
            <person name="Scheremetjew M."/>
            <person name="Finn R."/>
            <person name="Kale V."/>
            <person name="Holt S."/>
            <person name="Cochrane G."/>
            <person name="Meng A."/>
            <person name="Brown T."/>
            <person name="Cohen L."/>
        </authorList>
    </citation>
    <scope>NUCLEOTIDE SEQUENCE</scope>
    <source>
        <strain evidence="5">PLY182g</strain>
    </source>
</reference>
<organism evidence="5">
    <name type="scientific">Coccolithus braarudii</name>
    <dbReference type="NCBI Taxonomy" id="221442"/>
    <lineage>
        <taxon>Eukaryota</taxon>
        <taxon>Haptista</taxon>
        <taxon>Haptophyta</taxon>
        <taxon>Prymnesiophyceae</taxon>
        <taxon>Coccolithales</taxon>
        <taxon>Coccolithaceae</taxon>
        <taxon>Coccolithus</taxon>
    </lineage>
</organism>
<feature type="domain" description="EF-hand" evidence="4">
    <location>
        <begin position="103"/>
        <end position="138"/>
    </location>
</feature>
<dbReference type="PANTHER" id="PTHR10827:SF52">
    <property type="entry name" value="IP16409P"/>
    <property type="match status" value="1"/>
</dbReference>
<feature type="domain" description="EF-hand" evidence="4">
    <location>
        <begin position="223"/>
        <end position="258"/>
    </location>
</feature>
<name>A0A7S0L582_9EUKA</name>
<feature type="signal peptide" evidence="3">
    <location>
        <begin position="1"/>
        <end position="18"/>
    </location>
</feature>
<dbReference type="InterPro" id="IPR002048">
    <property type="entry name" value="EF_hand_dom"/>
</dbReference>
<evidence type="ECO:0000259" key="4">
    <source>
        <dbReference type="PROSITE" id="PS50222"/>
    </source>
</evidence>
<dbReference type="PROSITE" id="PS50222">
    <property type="entry name" value="EF_HAND_2"/>
    <property type="match status" value="3"/>
</dbReference>
<dbReference type="SUPFAM" id="SSF47473">
    <property type="entry name" value="EF-hand"/>
    <property type="match status" value="1"/>
</dbReference>
<dbReference type="Pfam" id="PF13499">
    <property type="entry name" value="EF-hand_7"/>
    <property type="match status" value="1"/>
</dbReference>
<evidence type="ECO:0000256" key="2">
    <source>
        <dbReference type="SAM" id="MobiDB-lite"/>
    </source>
</evidence>
<evidence type="ECO:0000256" key="3">
    <source>
        <dbReference type="SAM" id="SignalP"/>
    </source>
</evidence>